<organism evidence="2 3">
    <name type="scientific">Sorghum bicolor</name>
    <name type="common">Sorghum</name>
    <name type="synonym">Sorghum vulgare</name>
    <dbReference type="NCBI Taxonomy" id="4558"/>
    <lineage>
        <taxon>Eukaryota</taxon>
        <taxon>Viridiplantae</taxon>
        <taxon>Streptophyta</taxon>
        <taxon>Embryophyta</taxon>
        <taxon>Tracheophyta</taxon>
        <taxon>Spermatophyta</taxon>
        <taxon>Magnoliopsida</taxon>
        <taxon>Liliopsida</taxon>
        <taxon>Poales</taxon>
        <taxon>Poaceae</taxon>
        <taxon>PACMAD clade</taxon>
        <taxon>Panicoideae</taxon>
        <taxon>Andropogonodae</taxon>
        <taxon>Andropogoneae</taxon>
        <taxon>Sorghinae</taxon>
        <taxon>Sorghum</taxon>
    </lineage>
</organism>
<name>A0A1B6PRH0_SORBI</name>
<feature type="region of interest" description="Disordered" evidence="1">
    <location>
        <begin position="1"/>
        <end position="25"/>
    </location>
</feature>
<reference evidence="3" key="2">
    <citation type="journal article" date="2018" name="Plant J.">
        <title>The Sorghum bicolor reference genome: improved assembly, gene annotations, a transcriptome atlas, and signatures of genome organization.</title>
        <authorList>
            <person name="McCormick R.F."/>
            <person name="Truong S.K."/>
            <person name="Sreedasyam A."/>
            <person name="Jenkins J."/>
            <person name="Shu S."/>
            <person name="Sims D."/>
            <person name="Kennedy M."/>
            <person name="Amirebrahimi M."/>
            <person name="Weers B.D."/>
            <person name="McKinley B."/>
            <person name="Mattison A."/>
            <person name="Morishige D.T."/>
            <person name="Grimwood J."/>
            <person name="Schmutz J."/>
            <person name="Mullet J.E."/>
        </authorList>
    </citation>
    <scope>NUCLEOTIDE SEQUENCE [LARGE SCALE GENOMIC DNA]</scope>
    <source>
        <strain evidence="3">cv. BTx623</strain>
    </source>
</reference>
<evidence type="ECO:0000256" key="1">
    <source>
        <dbReference type="SAM" id="MobiDB-lite"/>
    </source>
</evidence>
<dbReference type="AlphaFoldDB" id="A0A1B6PRH0"/>
<keyword evidence="3" id="KW-1185">Reference proteome</keyword>
<proteinExistence type="predicted"/>
<reference evidence="2 3" key="1">
    <citation type="journal article" date="2009" name="Nature">
        <title>The Sorghum bicolor genome and the diversification of grasses.</title>
        <authorList>
            <person name="Paterson A.H."/>
            <person name="Bowers J.E."/>
            <person name="Bruggmann R."/>
            <person name="Dubchak I."/>
            <person name="Grimwood J."/>
            <person name="Gundlach H."/>
            <person name="Haberer G."/>
            <person name="Hellsten U."/>
            <person name="Mitros T."/>
            <person name="Poliakov A."/>
            <person name="Schmutz J."/>
            <person name="Spannagl M."/>
            <person name="Tang H."/>
            <person name="Wang X."/>
            <person name="Wicker T."/>
            <person name="Bharti A.K."/>
            <person name="Chapman J."/>
            <person name="Feltus F.A."/>
            <person name="Gowik U."/>
            <person name="Grigoriev I.V."/>
            <person name="Lyons E."/>
            <person name="Maher C.A."/>
            <person name="Martis M."/>
            <person name="Narechania A."/>
            <person name="Otillar R.P."/>
            <person name="Penning B.W."/>
            <person name="Salamov A.A."/>
            <person name="Wang Y."/>
            <person name="Zhang L."/>
            <person name="Carpita N.C."/>
            <person name="Freeling M."/>
            <person name="Gingle A.R."/>
            <person name="Hash C.T."/>
            <person name="Keller B."/>
            <person name="Klein P."/>
            <person name="Kresovich S."/>
            <person name="McCann M.C."/>
            <person name="Ming R."/>
            <person name="Peterson D.G."/>
            <person name="Mehboob-ur-Rahman"/>
            <person name="Ware D."/>
            <person name="Westhoff P."/>
            <person name="Mayer K.F."/>
            <person name="Messing J."/>
            <person name="Rokhsar D.S."/>
        </authorList>
    </citation>
    <scope>NUCLEOTIDE SEQUENCE [LARGE SCALE GENOMIC DNA]</scope>
    <source>
        <strain evidence="3">cv. BTx623</strain>
    </source>
</reference>
<dbReference type="InParanoid" id="A0A1B6PRH0"/>
<accession>A0A1B6PRH0</accession>
<dbReference type="EMBL" id="CM000764">
    <property type="protein sequence ID" value="KXG28274.1"/>
    <property type="molecule type" value="Genomic_DNA"/>
</dbReference>
<evidence type="ECO:0000313" key="3">
    <source>
        <dbReference type="Proteomes" id="UP000000768"/>
    </source>
</evidence>
<dbReference type="Proteomes" id="UP000000768">
    <property type="component" value="Chromosome 5"/>
</dbReference>
<sequence length="81" mass="8595">MEGSAADAEQEQKRAAAANALHQKKKKKEITQHALSLFFSFHLPLRPSDCCRGRGGGCRGLGHAPRGGAGGANRSWILLVA</sequence>
<dbReference type="Gramene" id="KXG28274">
    <property type="protein sequence ID" value="KXG28274"/>
    <property type="gene ID" value="SORBI_3005G106000"/>
</dbReference>
<gene>
    <name evidence="2" type="ORF">SORBI_3005G106000</name>
</gene>
<evidence type="ECO:0000313" key="2">
    <source>
        <dbReference type="EMBL" id="KXG28274.1"/>
    </source>
</evidence>
<protein>
    <submittedName>
        <fullName evidence="2">Uncharacterized protein</fullName>
    </submittedName>
</protein>